<dbReference type="InterPro" id="IPR017597">
    <property type="entry name" value="Pyrv_DH_E1_asu_subgrp-y"/>
</dbReference>
<evidence type="ECO:0000313" key="8">
    <source>
        <dbReference type="Proteomes" id="UP001320420"/>
    </source>
</evidence>
<sequence length="414" mass="45772">MFSRALRVPRTAAPLAARAIRRPAAVPIGAVRSVTTNAASSHVDKSAVPDAEDQPFSVTLSDESFETYELDPPPYTLEVSKKELKQMYYDMVLTRQMEMAADRLYKEKKIRGFCHLSTGQEAVAVGIEGAITKEDDVITAYRCHGYALMRGGTVRSIIGELLGRREGIAYGKGGSMHMFTKGFYGGNGIVGAQVPVGAGLAFAHKYMGRKNASIILYGDGASNQGQVFEAFNMAKLWKLPALFGCENNKYGMGTAAARSSALTDYYKRGQYMPGLKVNGMDVLAVKAAVKHAREFAVNENGPLVLEYVTYRYGGHSMSDPGTTYRTREEIQRMRSTNDPIAGLKTKILDWNVCTEDELKTIDKEARKHVNEEVAIAEAMAVPEATPKILYEDIYVPGTEPKFIRDRTLEENYYY</sequence>
<dbReference type="SUPFAM" id="SSF52518">
    <property type="entry name" value="Thiamin diphosphate-binding fold (THDP-binding)"/>
    <property type="match status" value="1"/>
</dbReference>
<comment type="caution">
    <text evidence="7">The sequence shown here is derived from an EMBL/GenBank/DDBJ whole genome shotgun (WGS) entry which is preliminary data.</text>
</comment>
<dbReference type="GO" id="GO:0006086">
    <property type="term" value="P:pyruvate decarboxylation to acetyl-CoA"/>
    <property type="evidence" value="ECO:0007669"/>
    <property type="project" value="InterPro"/>
</dbReference>
<dbReference type="Proteomes" id="UP001320420">
    <property type="component" value="Unassembled WGS sequence"/>
</dbReference>
<keyword evidence="4 5" id="KW-0670">Pyruvate</keyword>
<dbReference type="EC" id="1.2.4.1" evidence="5"/>
<dbReference type="CDD" id="cd02000">
    <property type="entry name" value="TPP_E1_PDC_ADC_BCADC"/>
    <property type="match status" value="1"/>
</dbReference>
<dbReference type="InterPro" id="IPR029061">
    <property type="entry name" value="THDP-binding"/>
</dbReference>
<evidence type="ECO:0000259" key="6">
    <source>
        <dbReference type="Pfam" id="PF00676"/>
    </source>
</evidence>
<keyword evidence="3 5" id="KW-0786">Thiamine pyrophosphate</keyword>
<dbReference type="PANTHER" id="PTHR11516:SF60">
    <property type="entry name" value="PYRUVATE DEHYDROGENASE E1 COMPONENT SUBUNIT ALPHA"/>
    <property type="match status" value="1"/>
</dbReference>
<protein>
    <recommendedName>
        <fullName evidence="5">Pyruvate dehydrogenase E1 component subunit alpha</fullName>
        <ecNumber evidence="5">1.2.4.1</ecNumber>
    </recommendedName>
</protein>
<comment type="function">
    <text evidence="5">The pyruvate dehydrogenase complex catalyzes the overall conversion of pyruvate to acetyl-CoA and CO(2).</text>
</comment>
<dbReference type="AlphaFoldDB" id="A0AAN9YRJ4"/>
<dbReference type="NCBIfam" id="TIGR03182">
    <property type="entry name" value="PDH_E1_alph_y"/>
    <property type="match status" value="1"/>
</dbReference>
<dbReference type="InterPro" id="IPR050642">
    <property type="entry name" value="PDH_E1_Alpha_Subunit"/>
</dbReference>
<dbReference type="PANTHER" id="PTHR11516">
    <property type="entry name" value="PYRUVATE DEHYDROGENASE E1 COMPONENT, ALPHA SUBUNIT BACTERIAL AND ORGANELLAR"/>
    <property type="match status" value="1"/>
</dbReference>
<evidence type="ECO:0000256" key="4">
    <source>
        <dbReference type="ARBA" id="ARBA00023317"/>
    </source>
</evidence>
<keyword evidence="8" id="KW-1185">Reference proteome</keyword>
<evidence type="ECO:0000256" key="1">
    <source>
        <dbReference type="ARBA" id="ARBA00001964"/>
    </source>
</evidence>
<dbReference type="GO" id="GO:0004739">
    <property type="term" value="F:pyruvate dehydrogenase (acetyl-transferring) activity"/>
    <property type="evidence" value="ECO:0007669"/>
    <property type="project" value="UniProtKB-UniRule"/>
</dbReference>
<evidence type="ECO:0000256" key="2">
    <source>
        <dbReference type="ARBA" id="ARBA00023002"/>
    </source>
</evidence>
<reference evidence="7 8" key="1">
    <citation type="submission" date="2024-02" db="EMBL/GenBank/DDBJ databases">
        <title>De novo assembly and annotation of 12 fungi associated with fruit tree decline syndrome in Ontario, Canada.</title>
        <authorList>
            <person name="Sulman M."/>
            <person name="Ellouze W."/>
            <person name="Ilyukhin E."/>
        </authorList>
    </citation>
    <scope>NUCLEOTIDE SEQUENCE [LARGE SCALE GENOMIC DNA]</scope>
    <source>
        <strain evidence="7 8">M11/M66-122</strain>
    </source>
</reference>
<dbReference type="InterPro" id="IPR001017">
    <property type="entry name" value="DH_E1"/>
</dbReference>
<evidence type="ECO:0000256" key="5">
    <source>
        <dbReference type="RuleBase" id="RU361139"/>
    </source>
</evidence>
<evidence type="ECO:0000313" key="7">
    <source>
        <dbReference type="EMBL" id="KAK7751489.1"/>
    </source>
</evidence>
<comment type="cofactor">
    <cofactor evidence="1 5">
        <name>thiamine diphosphate</name>
        <dbReference type="ChEBI" id="CHEBI:58937"/>
    </cofactor>
</comment>
<gene>
    <name evidence="7" type="primary">PDA1</name>
    <name evidence="7" type="ORF">SLS62_006574</name>
</gene>
<organism evidence="7 8">
    <name type="scientific">Diatrype stigma</name>
    <dbReference type="NCBI Taxonomy" id="117547"/>
    <lineage>
        <taxon>Eukaryota</taxon>
        <taxon>Fungi</taxon>
        <taxon>Dikarya</taxon>
        <taxon>Ascomycota</taxon>
        <taxon>Pezizomycotina</taxon>
        <taxon>Sordariomycetes</taxon>
        <taxon>Xylariomycetidae</taxon>
        <taxon>Xylariales</taxon>
        <taxon>Diatrypaceae</taxon>
        <taxon>Diatrype</taxon>
    </lineage>
</organism>
<evidence type="ECO:0000256" key="3">
    <source>
        <dbReference type="ARBA" id="ARBA00023052"/>
    </source>
</evidence>
<accession>A0AAN9YRJ4</accession>
<dbReference type="EMBL" id="JAKJXP020000049">
    <property type="protein sequence ID" value="KAK7751489.1"/>
    <property type="molecule type" value="Genomic_DNA"/>
</dbReference>
<dbReference type="Gene3D" id="3.40.50.970">
    <property type="match status" value="1"/>
</dbReference>
<proteinExistence type="predicted"/>
<keyword evidence="2 5" id="KW-0560">Oxidoreductase</keyword>
<dbReference type="Pfam" id="PF00676">
    <property type="entry name" value="E1_dh"/>
    <property type="match status" value="1"/>
</dbReference>
<dbReference type="FunFam" id="3.40.50.970:FF:000013">
    <property type="entry name" value="Pyruvate dehydrogenase E1 component subunit alpha"/>
    <property type="match status" value="1"/>
</dbReference>
<comment type="catalytic activity">
    <reaction evidence="5">
        <text>N(6)-[(R)-lipoyl]-L-lysyl-[protein] + pyruvate + H(+) = N(6)-[(R)-S(8)-acetyldihydrolipoyl]-L-lysyl-[protein] + CO2</text>
        <dbReference type="Rhea" id="RHEA:19189"/>
        <dbReference type="Rhea" id="RHEA-COMP:10474"/>
        <dbReference type="Rhea" id="RHEA-COMP:10478"/>
        <dbReference type="ChEBI" id="CHEBI:15361"/>
        <dbReference type="ChEBI" id="CHEBI:15378"/>
        <dbReference type="ChEBI" id="CHEBI:16526"/>
        <dbReference type="ChEBI" id="CHEBI:83099"/>
        <dbReference type="ChEBI" id="CHEBI:83111"/>
        <dbReference type="EC" id="1.2.4.1"/>
    </reaction>
</comment>
<name>A0AAN9YRJ4_9PEZI</name>
<feature type="domain" description="Dehydrogenase E1 component" evidence="6">
    <location>
        <begin position="89"/>
        <end position="383"/>
    </location>
</feature>